<dbReference type="PANTHER" id="PTHR32063">
    <property type="match status" value="1"/>
</dbReference>
<dbReference type="AlphaFoldDB" id="A0A1Y0IMB8"/>
<feature type="transmembrane region" description="Helical" evidence="3">
    <location>
        <begin position="564"/>
        <end position="589"/>
    </location>
</feature>
<dbReference type="KEGG" id="tum:CBW65_09190"/>
<feature type="transmembrane region" description="Helical" evidence="3">
    <location>
        <begin position="429"/>
        <end position="450"/>
    </location>
</feature>
<organism evidence="4 5">
    <name type="scientific">Tumebacillus avium</name>
    <dbReference type="NCBI Taxonomy" id="1903704"/>
    <lineage>
        <taxon>Bacteria</taxon>
        <taxon>Bacillati</taxon>
        <taxon>Bacillota</taxon>
        <taxon>Bacilli</taxon>
        <taxon>Bacillales</taxon>
        <taxon>Alicyclobacillaceae</taxon>
        <taxon>Tumebacillus</taxon>
    </lineage>
</organism>
<keyword evidence="3" id="KW-0472">Membrane</keyword>
<feature type="transmembrane region" description="Helical" evidence="3">
    <location>
        <begin position="945"/>
        <end position="966"/>
    </location>
</feature>
<accession>A0A1Y0IMB8</accession>
<dbReference type="RefSeq" id="WP_087456570.1">
    <property type="nucleotide sequence ID" value="NZ_CP021434.1"/>
</dbReference>
<feature type="transmembrane region" description="Helical" evidence="3">
    <location>
        <begin position="919"/>
        <end position="939"/>
    </location>
</feature>
<dbReference type="EMBL" id="CP021434">
    <property type="protein sequence ID" value="ARU61189.1"/>
    <property type="molecule type" value="Genomic_DNA"/>
</dbReference>
<feature type="region of interest" description="Disordered" evidence="2">
    <location>
        <begin position="243"/>
        <end position="273"/>
    </location>
</feature>
<evidence type="ECO:0000256" key="2">
    <source>
        <dbReference type="SAM" id="MobiDB-lite"/>
    </source>
</evidence>
<dbReference type="GO" id="GO:0042910">
    <property type="term" value="F:xenobiotic transmembrane transporter activity"/>
    <property type="evidence" value="ECO:0007669"/>
    <property type="project" value="TreeGrafter"/>
</dbReference>
<keyword evidence="3" id="KW-1133">Transmembrane helix</keyword>
<dbReference type="SUPFAM" id="SSF82693">
    <property type="entry name" value="Multidrug efflux transporter AcrB pore domain, PN1, PN2, PC1 and PC2 subdomains"/>
    <property type="match status" value="3"/>
</dbReference>
<feature type="transmembrane region" description="Helical" evidence="3">
    <location>
        <begin position="893"/>
        <end position="912"/>
    </location>
</feature>
<evidence type="ECO:0000256" key="3">
    <source>
        <dbReference type="SAM" id="Phobius"/>
    </source>
</evidence>
<feature type="transmembrane region" description="Helical" evidence="3">
    <location>
        <begin position="376"/>
        <end position="396"/>
    </location>
</feature>
<dbReference type="GO" id="GO:0005886">
    <property type="term" value="C:plasma membrane"/>
    <property type="evidence" value="ECO:0007669"/>
    <property type="project" value="TreeGrafter"/>
</dbReference>
<dbReference type="Gene3D" id="3.30.70.1440">
    <property type="entry name" value="Multidrug efflux transporter AcrB pore domain"/>
    <property type="match status" value="1"/>
</dbReference>
<gene>
    <name evidence="4" type="ORF">CBW65_09190</name>
</gene>
<evidence type="ECO:0000313" key="5">
    <source>
        <dbReference type="Proteomes" id="UP000195437"/>
    </source>
</evidence>
<dbReference type="SUPFAM" id="SSF82714">
    <property type="entry name" value="Multidrug efflux transporter AcrB TolC docking domain, DN and DC subdomains"/>
    <property type="match status" value="1"/>
</dbReference>
<evidence type="ECO:0008006" key="6">
    <source>
        <dbReference type="Google" id="ProtNLM"/>
    </source>
</evidence>
<sequence length="1058" mass="112621">MSGLTKLSLKHTVAVIILCVLVLVGGLFSTNQIKIETFPDVSFPALMIQGIYPGEAASDVEAEITTPLEKTLLNLKGYDNITSNSSENASIIMIMYPFGTDMEEMTGKVEEAVAKIDMPERAEVNVIRMTGNSMPVYQVAVSGENAAELQGLFEKSVMPELEGVDGVASASLKGTQSTDLQVVVDQAKAQASGLSLSKIKEAIQAKEYSLPLGNVENEGNSIPVRLTGDLDTVDELKKLQLTSGQTAAPGPSAPAAQAAPSGGMSHMMPDGTQMNGQMPSAGNASAPTAQAVPAAMKPVLLQDVATISEVTTQAEITRYNGQPSMTIEVLKTQDANTAEVVTEVKDVLNKWQQENADLTYHVIFDQGAEVEKSVSALIREGLLGALFTVIVILLFLRSVRATLISILSLPLSILGTIFVLNQFGYTLNIMTLGGLAVAVGRIVDDSIVVIENIYRWRQEKGEELSGKALAYQAAKEVTGAVASSTFATVVVFAPLALVSGIIGEFFRPFAVAVVTSILLSLLVSLVLIPVLGSSFFKKIKLSHKEGKITQGFEKLLRASLRRKGIAVGLTIVLLIGSLSLIPVIGVSFLPQGEGKQFTATMKLPNGTSLERTDEVSKEVETYLESLKGVEYSQMTITSGTALDFNNIGATPNEAKFTIHLQEDASLETTMAATQKDLTAIVQKLEQDSEVTVQETQSQGPPAGNNVTIQLFGEDLTALGKAATQVEDALKQNENLKDVTNNMNEQRPKWVVTLNQKGEDAGVSGYVLMGAVSEQLRPVDVGTYELGGNAWNLTLKYDKAITTKEQLAAVKLPTATGVVNLGDIANIAIEETPVSIPHKDGRPYADLSATIKGTDTAKVTQDVLADLDMMTLPSGVTYETGGGMEMITEGFTDLGMAMVAAVFLVFLILSVTFGGLKTPLVILSSLLFVPIGALGALLITGEPLSMSGMIGLLMLIGIVVTNAVVLLDRVEKNRDNGMELTEAVVEAAKTRLRPIVMTALATIFALLPLSLSQEEAGLISKGLALTVIGGLTTSTFLTLLFVPVLYSMVSKKRKPREKF</sequence>
<feature type="transmembrane region" description="Helical" evidence="3">
    <location>
        <begin position="509"/>
        <end position="531"/>
    </location>
</feature>
<dbReference type="SUPFAM" id="SSF82866">
    <property type="entry name" value="Multidrug efflux transporter AcrB transmembrane domain"/>
    <property type="match status" value="2"/>
</dbReference>
<keyword evidence="5" id="KW-1185">Reference proteome</keyword>
<feature type="transmembrane region" description="Helical" evidence="3">
    <location>
        <begin position="477"/>
        <end position="503"/>
    </location>
</feature>
<protein>
    <recommendedName>
        <fullName evidence="6">Acriflavin resistance protein</fullName>
    </recommendedName>
</protein>
<evidence type="ECO:0000313" key="4">
    <source>
        <dbReference type="EMBL" id="ARU61189.1"/>
    </source>
</evidence>
<evidence type="ECO:0000256" key="1">
    <source>
        <dbReference type="SAM" id="Coils"/>
    </source>
</evidence>
<dbReference type="Pfam" id="PF00873">
    <property type="entry name" value="ACR_tran"/>
    <property type="match status" value="2"/>
</dbReference>
<dbReference type="InterPro" id="IPR027463">
    <property type="entry name" value="AcrB_DN_DC_subdom"/>
</dbReference>
<dbReference type="Gene3D" id="3.30.70.1430">
    <property type="entry name" value="Multidrug efflux transporter AcrB pore domain"/>
    <property type="match status" value="2"/>
</dbReference>
<dbReference type="Gene3D" id="3.30.2090.10">
    <property type="entry name" value="Multidrug efflux transporter AcrB TolC docking domain, DN and DC subdomains"/>
    <property type="match status" value="3"/>
</dbReference>
<dbReference type="PANTHER" id="PTHR32063:SF0">
    <property type="entry name" value="SWARMING MOTILITY PROTEIN SWRC"/>
    <property type="match status" value="1"/>
</dbReference>
<feature type="transmembrane region" description="Helical" evidence="3">
    <location>
        <begin position="403"/>
        <end position="423"/>
    </location>
</feature>
<keyword evidence="1" id="KW-0175">Coiled coil</keyword>
<reference evidence="5" key="1">
    <citation type="submission" date="2017-05" db="EMBL/GenBank/DDBJ databases">
        <authorList>
            <person name="Sung H."/>
        </authorList>
    </citation>
    <scope>NUCLEOTIDE SEQUENCE [LARGE SCALE GENOMIC DNA]</scope>
    <source>
        <strain evidence="5">AR23208</strain>
    </source>
</reference>
<dbReference type="Proteomes" id="UP000195437">
    <property type="component" value="Chromosome"/>
</dbReference>
<feature type="transmembrane region" description="Helical" evidence="3">
    <location>
        <begin position="1022"/>
        <end position="1048"/>
    </location>
</feature>
<dbReference type="OrthoDB" id="9757876at2"/>
<dbReference type="InterPro" id="IPR001036">
    <property type="entry name" value="Acrflvin-R"/>
</dbReference>
<keyword evidence="3" id="KW-0812">Transmembrane</keyword>
<dbReference type="Gene3D" id="3.30.70.1320">
    <property type="entry name" value="Multidrug efflux transporter AcrB pore domain like"/>
    <property type="match status" value="2"/>
</dbReference>
<feature type="compositionally biased region" description="Low complexity" evidence="2">
    <location>
        <begin position="243"/>
        <end position="265"/>
    </location>
</feature>
<dbReference type="Gene3D" id="1.20.1640.10">
    <property type="entry name" value="Multidrug efflux transporter AcrB transmembrane domain"/>
    <property type="match status" value="3"/>
</dbReference>
<name>A0A1Y0IMB8_9BACL</name>
<feature type="transmembrane region" description="Helical" evidence="3">
    <location>
        <begin position="994"/>
        <end position="1010"/>
    </location>
</feature>
<feature type="coiled-coil region" evidence="1">
    <location>
        <begin position="718"/>
        <end position="745"/>
    </location>
</feature>
<dbReference type="PRINTS" id="PR00702">
    <property type="entry name" value="ACRIFLAVINRP"/>
</dbReference>
<proteinExistence type="predicted"/>